<protein>
    <submittedName>
        <fullName evidence="2">Uncharacterized protein</fullName>
    </submittedName>
</protein>
<dbReference type="RefSeq" id="WP_267610648.1">
    <property type="nucleotide sequence ID" value="NZ_JAOVZQ010000001.1"/>
</dbReference>
<dbReference type="Proteomes" id="UP001081283">
    <property type="component" value="Unassembled WGS sequence"/>
</dbReference>
<feature type="compositionally biased region" description="Basic and acidic residues" evidence="1">
    <location>
        <begin position="35"/>
        <end position="46"/>
    </location>
</feature>
<gene>
    <name evidence="2" type="ORF">OEG82_01265</name>
</gene>
<accession>A0ABT3Y9W4</accession>
<evidence type="ECO:0000256" key="1">
    <source>
        <dbReference type="SAM" id="MobiDB-lite"/>
    </source>
</evidence>
<feature type="region of interest" description="Disordered" evidence="1">
    <location>
        <begin position="1"/>
        <end position="46"/>
    </location>
</feature>
<keyword evidence="3" id="KW-1185">Reference proteome</keyword>
<name>A0ABT3Y9W4_9HYPH</name>
<feature type="compositionally biased region" description="Basic and acidic residues" evidence="1">
    <location>
        <begin position="7"/>
        <end position="25"/>
    </location>
</feature>
<comment type="caution">
    <text evidence="2">The sequence shown here is derived from an EMBL/GenBank/DDBJ whole genome shotgun (WGS) entry which is preliminary data.</text>
</comment>
<evidence type="ECO:0000313" key="3">
    <source>
        <dbReference type="Proteomes" id="UP001081283"/>
    </source>
</evidence>
<organism evidence="2 3">
    <name type="scientific">Hoeflea ulvae</name>
    <dbReference type="NCBI Taxonomy" id="2983764"/>
    <lineage>
        <taxon>Bacteria</taxon>
        <taxon>Pseudomonadati</taxon>
        <taxon>Pseudomonadota</taxon>
        <taxon>Alphaproteobacteria</taxon>
        <taxon>Hyphomicrobiales</taxon>
        <taxon>Rhizobiaceae</taxon>
        <taxon>Hoeflea</taxon>
    </lineage>
</organism>
<evidence type="ECO:0000313" key="2">
    <source>
        <dbReference type="EMBL" id="MCY0092678.1"/>
    </source>
</evidence>
<reference evidence="2" key="1">
    <citation type="submission" date="2022-10" db="EMBL/GenBank/DDBJ databases">
        <title>Hoeflea sp. J2-29, isolated from marine algae.</title>
        <authorList>
            <person name="Kristyanto S."/>
            <person name="Kim J.M."/>
            <person name="Jeon C.O."/>
        </authorList>
    </citation>
    <scope>NUCLEOTIDE SEQUENCE</scope>
    <source>
        <strain evidence="2">J2-29</strain>
    </source>
</reference>
<dbReference type="EMBL" id="JAOVZQ010000001">
    <property type="protein sequence ID" value="MCY0092678.1"/>
    <property type="molecule type" value="Genomic_DNA"/>
</dbReference>
<sequence>MTPKTDPQADKPRSAPAKPDREVSDPHPGSVSDGTHPEANEDKSED</sequence>
<proteinExistence type="predicted"/>